<dbReference type="GO" id="GO:0004315">
    <property type="term" value="F:3-oxoacyl-[acyl-carrier-protein] synthase activity"/>
    <property type="evidence" value="ECO:0007669"/>
    <property type="project" value="TreeGrafter"/>
</dbReference>
<dbReference type="PROSITE" id="PS52004">
    <property type="entry name" value="KS3_2"/>
    <property type="match status" value="1"/>
</dbReference>
<evidence type="ECO:0000313" key="5">
    <source>
        <dbReference type="EMBL" id="SFI27513.1"/>
    </source>
</evidence>
<evidence type="ECO:0000259" key="4">
    <source>
        <dbReference type="PROSITE" id="PS52004"/>
    </source>
</evidence>
<dbReference type="Proteomes" id="UP000199518">
    <property type="component" value="Unassembled WGS sequence"/>
</dbReference>
<feature type="domain" description="Ketosynthase family 3 (KS3)" evidence="4">
    <location>
        <begin position="7"/>
        <end position="432"/>
    </location>
</feature>
<evidence type="ECO:0000256" key="2">
    <source>
        <dbReference type="ARBA" id="ARBA00022679"/>
    </source>
</evidence>
<dbReference type="OrthoDB" id="292158at2"/>
<evidence type="ECO:0000313" key="6">
    <source>
        <dbReference type="Proteomes" id="UP000199518"/>
    </source>
</evidence>
<dbReference type="InterPro" id="IPR016039">
    <property type="entry name" value="Thiolase-like"/>
</dbReference>
<keyword evidence="2 3" id="KW-0808">Transferase</keyword>
<reference evidence="6" key="1">
    <citation type="submission" date="2016-10" db="EMBL/GenBank/DDBJ databases">
        <authorList>
            <person name="Varghese N."/>
            <person name="Submissions S."/>
        </authorList>
    </citation>
    <scope>NUCLEOTIDE SEQUENCE [LARGE SCALE GENOMIC DNA]</scope>
    <source>
        <strain evidence="6">DSM 26348</strain>
    </source>
</reference>
<dbReference type="AlphaFoldDB" id="A0A1I3GVT5"/>
<dbReference type="PANTHER" id="PTHR11712:SF336">
    <property type="entry name" value="3-OXOACYL-[ACYL-CARRIER-PROTEIN] SYNTHASE, MITOCHONDRIAL"/>
    <property type="match status" value="1"/>
</dbReference>
<dbReference type="EMBL" id="FOQD01000007">
    <property type="protein sequence ID" value="SFI27513.1"/>
    <property type="molecule type" value="Genomic_DNA"/>
</dbReference>
<dbReference type="Pfam" id="PF00109">
    <property type="entry name" value="ketoacyl-synt"/>
    <property type="match status" value="1"/>
</dbReference>
<dbReference type="InterPro" id="IPR000794">
    <property type="entry name" value="Beta-ketoacyl_synthase"/>
</dbReference>
<proteinExistence type="inferred from homology"/>
<sequence>MTSNVQKRSIAITGIGIFSPIGIGREAFWDNLKAGKSGIEPTKHYHCTATPGCIGGEVKEFTEEAAKKDYLKSQRKSIKVMSRETQLGTAAALQALADSKLDLEKIDHQRMGVLYGANLMFFPPDTMTDPAEACKDESGKFQFDAWGSKGIGKMEPLWMLRYLPNMPACHIAIFTDARGPNNSVTLDEASPGVALTEALNIMERGAADMMLVGGTGTRIHPVRAIHARLADPLGFDEQNPSASCKPFDTQRNGQVASEAAVCLVLEEAEHAKQRGATIYGYLLGGGSSCVAKPTGEADIAKAVLNASKGALRRAGLEASDLGHVNAHGVATVEGDRDEAAGLRQLLDGSDVPVTALKGYFGNAGAASGFMEIVGSLLSMNAGAIPPILNCDHPDTETGLHLVHGQAEPTKKKVFLNINYTKPGQASAVVIAGA</sequence>
<dbReference type="InterPro" id="IPR014030">
    <property type="entry name" value="Ketoacyl_synth_N"/>
</dbReference>
<dbReference type="STRING" id="1576369.SAMN05421753_107146"/>
<dbReference type="InterPro" id="IPR020841">
    <property type="entry name" value="PKS_Beta-ketoAc_synthase_dom"/>
</dbReference>
<dbReference type="Gene3D" id="3.40.47.10">
    <property type="match status" value="2"/>
</dbReference>
<dbReference type="GO" id="GO:0005829">
    <property type="term" value="C:cytosol"/>
    <property type="evidence" value="ECO:0007669"/>
    <property type="project" value="TreeGrafter"/>
</dbReference>
<dbReference type="PANTHER" id="PTHR11712">
    <property type="entry name" value="POLYKETIDE SYNTHASE-RELATED"/>
    <property type="match status" value="1"/>
</dbReference>
<evidence type="ECO:0000256" key="3">
    <source>
        <dbReference type="RuleBase" id="RU003694"/>
    </source>
</evidence>
<dbReference type="SUPFAM" id="SSF53901">
    <property type="entry name" value="Thiolase-like"/>
    <property type="match status" value="2"/>
</dbReference>
<dbReference type="Pfam" id="PF02801">
    <property type="entry name" value="Ketoacyl-synt_C"/>
    <property type="match status" value="1"/>
</dbReference>
<gene>
    <name evidence="5" type="ORF">SAMN05421753_107146</name>
</gene>
<dbReference type="CDD" id="cd00834">
    <property type="entry name" value="KAS_I_II"/>
    <property type="match status" value="1"/>
</dbReference>
<protein>
    <submittedName>
        <fullName evidence="5">3-oxoacyl-[acyl-carrier-protein] synthase II</fullName>
    </submittedName>
</protein>
<accession>A0A1I3GVT5</accession>
<comment type="similarity">
    <text evidence="1 3">Belongs to the thiolase-like superfamily. Beta-ketoacyl-ACP synthases family.</text>
</comment>
<dbReference type="InterPro" id="IPR014031">
    <property type="entry name" value="Ketoacyl_synth_C"/>
</dbReference>
<keyword evidence="6" id="KW-1185">Reference proteome</keyword>
<dbReference type="GO" id="GO:0006633">
    <property type="term" value="P:fatty acid biosynthetic process"/>
    <property type="evidence" value="ECO:0007669"/>
    <property type="project" value="TreeGrafter"/>
</dbReference>
<evidence type="ECO:0000256" key="1">
    <source>
        <dbReference type="ARBA" id="ARBA00008467"/>
    </source>
</evidence>
<dbReference type="SMART" id="SM00825">
    <property type="entry name" value="PKS_KS"/>
    <property type="match status" value="1"/>
</dbReference>
<name>A0A1I3GVT5_9PLAN</name>
<organism evidence="5 6">
    <name type="scientific">Planctomicrobium piriforme</name>
    <dbReference type="NCBI Taxonomy" id="1576369"/>
    <lineage>
        <taxon>Bacteria</taxon>
        <taxon>Pseudomonadati</taxon>
        <taxon>Planctomycetota</taxon>
        <taxon>Planctomycetia</taxon>
        <taxon>Planctomycetales</taxon>
        <taxon>Planctomycetaceae</taxon>
        <taxon>Planctomicrobium</taxon>
    </lineage>
</organism>